<evidence type="ECO:0000313" key="2">
    <source>
        <dbReference type="Proteomes" id="UP001215151"/>
    </source>
</evidence>
<name>A0AAD7X5E4_9APHY</name>
<keyword evidence="2" id="KW-1185">Reference proteome</keyword>
<protein>
    <submittedName>
        <fullName evidence="1">Uncharacterized protein</fullName>
    </submittedName>
</protein>
<dbReference type="Proteomes" id="UP001215151">
    <property type="component" value="Unassembled WGS sequence"/>
</dbReference>
<dbReference type="AlphaFoldDB" id="A0AAD7X5E4"/>
<organism evidence="1 2">
    <name type="scientific">Trametes cubensis</name>
    <dbReference type="NCBI Taxonomy" id="1111947"/>
    <lineage>
        <taxon>Eukaryota</taxon>
        <taxon>Fungi</taxon>
        <taxon>Dikarya</taxon>
        <taxon>Basidiomycota</taxon>
        <taxon>Agaricomycotina</taxon>
        <taxon>Agaricomycetes</taxon>
        <taxon>Polyporales</taxon>
        <taxon>Polyporaceae</taxon>
        <taxon>Trametes</taxon>
    </lineage>
</organism>
<proteinExistence type="predicted"/>
<accession>A0AAD7X5E4</accession>
<sequence>MTIQFGPQFPQGNRRGEVQIFIETKVDRDNDFYTSAVSTVAGNYVLIRLDFHTSPSDSQRHITGDVFVNGKQLGTAHVYENGQVTIFPSGSD</sequence>
<reference evidence="1" key="1">
    <citation type="submission" date="2022-11" db="EMBL/GenBank/DDBJ databases">
        <title>Genome Sequence of Cubamyces cubensis.</title>
        <authorList>
            <person name="Buettner E."/>
        </authorList>
    </citation>
    <scope>NUCLEOTIDE SEQUENCE</scope>
    <source>
        <strain evidence="1">MPL-01</strain>
    </source>
</reference>
<evidence type="ECO:0000313" key="1">
    <source>
        <dbReference type="EMBL" id="KAJ8457506.1"/>
    </source>
</evidence>
<comment type="caution">
    <text evidence="1">The sequence shown here is derived from an EMBL/GenBank/DDBJ whole genome shotgun (WGS) entry which is preliminary data.</text>
</comment>
<dbReference type="EMBL" id="JAPEVG010000554">
    <property type="protein sequence ID" value="KAJ8457506.1"/>
    <property type="molecule type" value="Genomic_DNA"/>
</dbReference>
<gene>
    <name evidence="1" type="ORF">ONZ51_g11488</name>
</gene>